<dbReference type="EMBL" id="OX451735">
    <property type="protein sequence ID" value="CAI8594931.1"/>
    <property type="molecule type" value="Genomic_DNA"/>
</dbReference>
<protein>
    <submittedName>
        <fullName evidence="1">Uncharacterized protein</fullName>
    </submittedName>
</protein>
<evidence type="ECO:0000313" key="1">
    <source>
        <dbReference type="EMBL" id="CAI8594931.1"/>
    </source>
</evidence>
<organism evidence="1 2">
    <name type="scientific">Vicia faba</name>
    <name type="common">Broad bean</name>
    <name type="synonym">Faba vulgaris</name>
    <dbReference type="NCBI Taxonomy" id="3906"/>
    <lineage>
        <taxon>Eukaryota</taxon>
        <taxon>Viridiplantae</taxon>
        <taxon>Streptophyta</taxon>
        <taxon>Embryophyta</taxon>
        <taxon>Tracheophyta</taxon>
        <taxon>Spermatophyta</taxon>
        <taxon>Magnoliopsida</taxon>
        <taxon>eudicotyledons</taxon>
        <taxon>Gunneridae</taxon>
        <taxon>Pentapetalae</taxon>
        <taxon>rosids</taxon>
        <taxon>fabids</taxon>
        <taxon>Fabales</taxon>
        <taxon>Fabaceae</taxon>
        <taxon>Papilionoideae</taxon>
        <taxon>50 kb inversion clade</taxon>
        <taxon>NPAAA clade</taxon>
        <taxon>Hologalegina</taxon>
        <taxon>IRL clade</taxon>
        <taxon>Fabeae</taxon>
        <taxon>Vicia</taxon>
    </lineage>
</organism>
<proteinExistence type="predicted"/>
<sequence length="378" mass="43160">MGYYTKPFCFNNHWLNHPRLSEVVHNSWSGSLSSREVVSSLDLKVEQGVIFDAVMEVVFDHFSDHFREPLILVDDTIVNLWTIKAILRGFELASGLQVIFSKSSLIGVNSGHAFLDLSREFLHCENESLPFRYLGLPIGVNPRLASTWDPLVNLLSRRLMSWKHRYMSPWGEVKGVSKISWVNWVDECKLKKLGGLGVCSLRLVNLTFLGKWRWSLLLGATVASVRLCLSGGGFLLGGTYDDFDVCFRYALSLRFGSGSLTSFWKNTWVGDSSLHLRFPRLFQLSEQPFNFVREVGSWDGESWVWELKWRISFLFYYELALFIEFQSVLRNFTPMLIEMSIGGVSQAMRLILCPLPTLACRIMCFPQVALSLLLSLLS</sequence>
<reference evidence="1 2" key="1">
    <citation type="submission" date="2023-01" db="EMBL/GenBank/DDBJ databases">
        <authorList>
            <person name="Kreplak J."/>
        </authorList>
    </citation>
    <scope>NUCLEOTIDE SEQUENCE [LARGE SCALE GENOMIC DNA]</scope>
</reference>
<keyword evidence="2" id="KW-1185">Reference proteome</keyword>
<dbReference type="PANTHER" id="PTHR33116:SF78">
    <property type="entry name" value="OS12G0587133 PROTEIN"/>
    <property type="match status" value="1"/>
</dbReference>
<dbReference type="PANTHER" id="PTHR33116">
    <property type="entry name" value="REVERSE TRANSCRIPTASE ZINC-BINDING DOMAIN-CONTAINING PROTEIN-RELATED-RELATED"/>
    <property type="match status" value="1"/>
</dbReference>
<dbReference type="AlphaFoldDB" id="A0AAV0ZAJ8"/>
<evidence type="ECO:0000313" key="2">
    <source>
        <dbReference type="Proteomes" id="UP001157006"/>
    </source>
</evidence>
<accession>A0AAV0ZAJ8</accession>
<gene>
    <name evidence="1" type="ORF">VFH_I166120</name>
</gene>
<dbReference type="Proteomes" id="UP001157006">
    <property type="component" value="Chromosome 1S"/>
</dbReference>
<name>A0AAV0ZAJ8_VICFA</name>